<name>X6PEW0_RETFI</name>
<organism evidence="4 5">
    <name type="scientific">Reticulomyxa filosa</name>
    <dbReference type="NCBI Taxonomy" id="46433"/>
    <lineage>
        <taxon>Eukaryota</taxon>
        <taxon>Sar</taxon>
        <taxon>Rhizaria</taxon>
        <taxon>Retaria</taxon>
        <taxon>Foraminifera</taxon>
        <taxon>Monothalamids</taxon>
        <taxon>Reticulomyxidae</taxon>
        <taxon>Reticulomyxa</taxon>
    </lineage>
</organism>
<feature type="region of interest" description="Disordered" evidence="1">
    <location>
        <begin position="107"/>
        <end position="131"/>
    </location>
</feature>
<dbReference type="InterPro" id="IPR041667">
    <property type="entry name" value="Cupin_8"/>
</dbReference>
<accession>X6PEW0</accession>
<keyword evidence="5" id="KW-1185">Reference proteome</keyword>
<gene>
    <name evidence="4" type="ORF">RFI_00419</name>
</gene>
<dbReference type="AlphaFoldDB" id="X6PEW0"/>
<sequence>MPGPKKKKQNKRFQKLIIIVFACLCYDTLWKNSPNALLQVPEIPIPAIYSIYGTVPNITWKQLTGINHQHKISSCFFYFKQKKKGVRIESCNANVMDYMTRLGMEREDRLDESAKEKEKEQKKEKEERGQEIKTNEKEAMYLYQMNNSICYVPCQLNKPLTSKFFVMEKTSNEKQKDKEEKLYSNWNEIDPLPLEMKETVLYQTIPLSVSSPFHTSIHNDSSSIDLWKDFLQYLCNSKYNRLSKDKQHWFMQLTRNSKNSKLPIWHDIKPLEWLRVQNGKVEFSQHWIKELSDEFHIQVQMWPGSMATAAIYHIHHQFIYQVEGSRRFIISPPNETSTWKPFPFAHPKHQSSQIPFEYYSIPFKEWGKKKNKPFSPGHKHIQGYQVTLHPGEMLYIPPCYWYSSMVVDTLSVSIHSYTLGFEEVMLSLSNPQMYPEFITNPDLDSEIQKDKVFMVGYFIRYLVDRVLKALPDPRDISNNEAGVLLNEMNEELEWDIVHSWIDTHVLNTKYQTNSMWSGMGCKHFDPTLCPLYGNTTQAMIQDMQSVAKTWALAYKQWSDFVSDKEDLYHIRNMFLSDHVEEIVGWIAGYSNTCYYLQCLTHGRFSSLYVASPEEVLDQRCRDRMKQQTQ</sequence>
<evidence type="ECO:0000256" key="1">
    <source>
        <dbReference type="SAM" id="MobiDB-lite"/>
    </source>
</evidence>
<dbReference type="OrthoDB" id="47172at2759"/>
<keyword evidence="2" id="KW-0472">Membrane</keyword>
<evidence type="ECO:0000313" key="4">
    <source>
        <dbReference type="EMBL" id="ETO36643.1"/>
    </source>
</evidence>
<proteinExistence type="predicted"/>
<dbReference type="Pfam" id="PF13621">
    <property type="entry name" value="Cupin_8"/>
    <property type="match status" value="1"/>
</dbReference>
<dbReference type="InterPro" id="IPR003347">
    <property type="entry name" value="JmjC_dom"/>
</dbReference>
<reference evidence="4 5" key="1">
    <citation type="journal article" date="2013" name="Curr. Biol.">
        <title>The Genome of the Foraminiferan Reticulomyxa filosa.</title>
        <authorList>
            <person name="Glockner G."/>
            <person name="Hulsmann N."/>
            <person name="Schleicher M."/>
            <person name="Noegel A.A."/>
            <person name="Eichinger L."/>
            <person name="Gallinger C."/>
            <person name="Pawlowski J."/>
            <person name="Sierra R."/>
            <person name="Euteneuer U."/>
            <person name="Pillet L."/>
            <person name="Moustafa A."/>
            <person name="Platzer M."/>
            <person name="Groth M."/>
            <person name="Szafranski K."/>
            <person name="Schliwa M."/>
        </authorList>
    </citation>
    <scope>NUCLEOTIDE SEQUENCE [LARGE SCALE GENOMIC DNA]</scope>
</reference>
<evidence type="ECO:0000256" key="2">
    <source>
        <dbReference type="SAM" id="Phobius"/>
    </source>
</evidence>
<dbReference type="PANTHER" id="PTHR12461:SF105">
    <property type="entry name" value="HYPOXIA-INDUCIBLE FACTOR 1-ALPHA INHIBITOR"/>
    <property type="match status" value="1"/>
</dbReference>
<protein>
    <submittedName>
        <fullName evidence="4">HSPB (Heat shock 27kDa) associated protein 1</fullName>
    </submittedName>
</protein>
<dbReference type="PANTHER" id="PTHR12461">
    <property type="entry name" value="HYPOXIA-INDUCIBLE FACTOR 1 ALPHA INHIBITOR-RELATED"/>
    <property type="match status" value="1"/>
</dbReference>
<feature type="domain" description="JmjC" evidence="3">
    <location>
        <begin position="267"/>
        <end position="433"/>
    </location>
</feature>
<dbReference type="SUPFAM" id="SSF51197">
    <property type="entry name" value="Clavaminate synthase-like"/>
    <property type="match status" value="1"/>
</dbReference>
<dbReference type="Gene3D" id="2.60.120.10">
    <property type="entry name" value="Jelly Rolls"/>
    <property type="match status" value="1"/>
</dbReference>
<dbReference type="Proteomes" id="UP000023152">
    <property type="component" value="Unassembled WGS sequence"/>
</dbReference>
<dbReference type="PROSITE" id="PS51184">
    <property type="entry name" value="JMJC"/>
    <property type="match status" value="1"/>
</dbReference>
<comment type="caution">
    <text evidence="4">The sequence shown here is derived from an EMBL/GenBank/DDBJ whole genome shotgun (WGS) entry which is preliminary data.</text>
</comment>
<evidence type="ECO:0000259" key="3">
    <source>
        <dbReference type="PROSITE" id="PS51184"/>
    </source>
</evidence>
<keyword evidence="2" id="KW-1133">Transmembrane helix</keyword>
<keyword evidence="4" id="KW-0346">Stress response</keyword>
<dbReference type="InterPro" id="IPR014710">
    <property type="entry name" value="RmlC-like_jellyroll"/>
</dbReference>
<evidence type="ECO:0000313" key="5">
    <source>
        <dbReference type="Proteomes" id="UP000023152"/>
    </source>
</evidence>
<feature type="transmembrane region" description="Helical" evidence="2">
    <location>
        <begin position="12"/>
        <end position="30"/>
    </location>
</feature>
<keyword evidence="2" id="KW-0812">Transmembrane</keyword>
<dbReference type="EMBL" id="ASPP01000442">
    <property type="protein sequence ID" value="ETO36643.1"/>
    <property type="molecule type" value="Genomic_DNA"/>
</dbReference>